<dbReference type="SMART" id="SM00317">
    <property type="entry name" value="SET"/>
    <property type="match status" value="1"/>
</dbReference>
<dbReference type="Pfam" id="PF00856">
    <property type="entry name" value="SET"/>
    <property type="match status" value="1"/>
</dbReference>
<evidence type="ECO:0000259" key="1">
    <source>
        <dbReference type="PROSITE" id="PS50280"/>
    </source>
</evidence>
<dbReference type="SUPFAM" id="SSF82199">
    <property type="entry name" value="SET domain"/>
    <property type="match status" value="1"/>
</dbReference>
<dbReference type="AlphaFoldDB" id="A0A2I0A2L4"/>
<dbReference type="PANTHER" id="PTHR47643">
    <property type="entry name" value="TPR DOMAIN PROTEIN (AFU_ORTHOLOGUE AFUA_5G12710)"/>
    <property type="match status" value="1"/>
</dbReference>
<gene>
    <name evidence="2" type="primary">ATXR2</name>
    <name evidence="2" type="ORF">AXF42_Ash004321</name>
</gene>
<dbReference type="InterPro" id="IPR019734">
    <property type="entry name" value="TPR_rpt"/>
</dbReference>
<dbReference type="Gene3D" id="1.25.40.10">
    <property type="entry name" value="Tetratricopeptide repeat domain"/>
    <property type="match status" value="1"/>
</dbReference>
<dbReference type="GO" id="GO:0032259">
    <property type="term" value="P:methylation"/>
    <property type="evidence" value="ECO:0007669"/>
    <property type="project" value="UniProtKB-KW"/>
</dbReference>
<keyword evidence="2" id="KW-0489">Methyltransferase</keyword>
<dbReference type="InterPro" id="IPR053209">
    <property type="entry name" value="Gramillin-biosynth_MTr"/>
</dbReference>
<dbReference type="InterPro" id="IPR001214">
    <property type="entry name" value="SET_dom"/>
</dbReference>
<dbReference type="Gene3D" id="2.170.270.10">
    <property type="entry name" value="SET domain"/>
    <property type="match status" value="1"/>
</dbReference>
<proteinExistence type="predicted"/>
<dbReference type="EMBL" id="KZ452037">
    <property type="protein sequence ID" value="PKA49779.1"/>
    <property type="molecule type" value="Genomic_DNA"/>
</dbReference>
<reference evidence="2 3" key="1">
    <citation type="journal article" date="2017" name="Nature">
        <title>The Apostasia genome and the evolution of orchids.</title>
        <authorList>
            <person name="Zhang G.Q."/>
            <person name="Liu K.W."/>
            <person name="Li Z."/>
            <person name="Lohaus R."/>
            <person name="Hsiao Y.Y."/>
            <person name="Niu S.C."/>
            <person name="Wang J.Y."/>
            <person name="Lin Y.C."/>
            <person name="Xu Q."/>
            <person name="Chen L.J."/>
            <person name="Yoshida K."/>
            <person name="Fujiwara S."/>
            <person name="Wang Z.W."/>
            <person name="Zhang Y.Q."/>
            <person name="Mitsuda N."/>
            <person name="Wang M."/>
            <person name="Liu G.H."/>
            <person name="Pecoraro L."/>
            <person name="Huang H.X."/>
            <person name="Xiao X.J."/>
            <person name="Lin M."/>
            <person name="Wu X.Y."/>
            <person name="Wu W.L."/>
            <person name="Chen Y.Y."/>
            <person name="Chang S.B."/>
            <person name="Sakamoto S."/>
            <person name="Ohme-Takagi M."/>
            <person name="Yagi M."/>
            <person name="Zeng S.J."/>
            <person name="Shen C.Y."/>
            <person name="Yeh C.M."/>
            <person name="Luo Y.B."/>
            <person name="Tsai W.C."/>
            <person name="Van de Peer Y."/>
            <person name="Liu Z.J."/>
        </authorList>
    </citation>
    <scope>NUCLEOTIDE SEQUENCE [LARGE SCALE GENOMIC DNA]</scope>
    <source>
        <strain evidence="3">cv. Shenzhen</strain>
        <tissue evidence="2">Stem</tissue>
    </source>
</reference>
<dbReference type="OrthoDB" id="1028014at2759"/>
<sequence length="535" mass="59973">MKGSVAAAEEEMRKLRSRATELLLTEEWNEYINLYSRFISNCRFPQICFNDDNDNDPDGPAKLRRALCCALSKRAAVRCRLRDYSAALIDCELALQLDPAHQKTLICKGNILLDLHCYSHASDYLSRAMALQANDNNAYLSNLLARAQKLEAQSRTGAIDLSDWILDGFDGKCPELAEFIGPVEIRPSAAGGGRGLFTTKSIEAGMPLVITEAVVIGRGILPEASADGGRVYGDVSGRMVLWKDVVGKIFDAAKKCSRTRFLLYTLATGDNESGIEIPQVEIFRSDSAINWESKEEKLDVGRILKVLDLNCLAEESVSAKVMGKKKALTCGVGLWFLPSFVNHSCCPNARRLHVGGRLVLHASRDIDAGEEITVAYYDVLRPLSERRESSKRWGFLCSCERCRFEEAREMELVDFLEIEDMVRRCGLKGKEKGFLRASFWSTYSYVYDSERLKKWGGRIPAEISMAESIFDAVGGDERVMKIVLRRLMKNGRGFGHGVLPVEMEKVTRLARMVYGKVMKRQAMKTFFELELAETC</sequence>
<evidence type="ECO:0000313" key="2">
    <source>
        <dbReference type="EMBL" id="PKA49779.1"/>
    </source>
</evidence>
<dbReference type="CDD" id="cd20071">
    <property type="entry name" value="SET_SMYD"/>
    <property type="match status" value="1"/>
</dbReference>
<dbReference type="STRING" id="1088818.A0A2I0A2L4"/>
<dbReference type="GO" id="GO:0008168">
    <property type="term" value="F:methyltransferase activity"/>
    <property type="evidence" value="ECO:0007669"/>
    <property type="project" value="UniProtKB-KW"/>
</dbReference>
<dbReference type="InterPro" id="IPR046341">
    <property type="entry name" value="SET_dom_sf"/>
</dbReference>
<organism evidence="2 3">
    <name type="scientific">Apostasia shenzhenica</name>
    <dbReference type="NCBI Taxonomy" id="1088818"/>
    <lineage>
        <taxon>Eukaryota</taxon>
        <taxon>Viridiplantae</taxon>
        <taxon>Streptophyta</taxon>
        <taxon>Embryophyta</taxon>
        <taxon>Tracheophyta</taxon>
        <taxon>Spermatophyta</taxon>
        <taxon>Magnoliopsida</taxon>
        <taxon>Liliopsida</taxon>
        <taxon>Asparagales</taxon>
        <taxon>Orchidaceae</taxon>
        <taxon>Apostasioideae</taxon>
        <taxon>Apostasia</taxon>
    </lineage>
</organism>
<keyword evidence="3" id="KW-1185">Reference proteome</keyword>
<dbReference type="Proteomes" id="UP000236161">
    <property type="component" value="Unassembled WGS sequence"/>
</dbReference>
<keyword evidence="2" id="KW-0808">Transferase</keyword>
<dbReference type="SUPFAM" id="SSF48452">
    <property type="entry name" value="TPR-like"/>
    <property type="match status" value="1"/>
</dbReference>
<name>A0A2I0A2L4_9ASPA</name>
<protein>
    <submittedName>
        <fullName evidence="2">Histone-lysine N-methyltransferase ATXR2</fullName>
    </submittedName>
</protein>
<evidence type="ECO:0000313" key="3">
    <source>
        <dbReference type="Proteomes" id="UP000236161"/>
    </source>
</evidence>
<dbReference type="SMART" id="SM00028">
    <property type="entry name" value="TPR"/>
    <property type="match status" value="2"/>
</dbReference>
<dbReference type="PROSITE" id="PS50280">
    <property type="entry name" value="SET"/>
    <property type="match status" value="1"/>
</dbReference>
<dbReference type="PANTHER" id="PTHR47643:SF2">
    <property type="entry name" value="TPR DOMAIN PROTEIN (AFU_ORTHOLOGUE AFUA_5G12710)"/>
    <property type="match status" value="1"/>
</dbReference>
<accession>A0A2I0A2L4</accession>
<dbReference type="InterPro" id="IPR011990">
    <property type="entry name" value="TPR-like_helical_dom_sf"/>
</dbReference>
<feature type="domain" description="SET" evidence="1">
    <location>
        <begin position="181"/>
        <end position="377"/>
    </location>
</feature>